<dbReference type="Gene3D" id="3.40.50.720">
    <property type="entry name" value="NAD(P)-binding Rossmann-like Domain"/>
    <property type="match status" value="1"/>
</dbReference>
<evidence type="ECO:0000256" key="4">
    <source>
        <dbReference type="ARBA" id="ARBA00050354"/>
    </source>
</evidence>
<dbReference type="Gene3D" id="3.30.1780.10">
    <property type="entry name" value="ornithine cyclodeaminase, domain 1"/>
    <property type="match status" value="1"/>
</dbReference>
<name>A0A1E5KYY4_9ENTE</name>
<dbReference type="EMBL" id="MIEK01000012">
    <property type="protein sequence ID" value="OEH83100.1"/>
    <property type="molecule type" value="Genomic_DNA"/>
</dbReference>
<proteinExistence type="inferred from homology"/>
<evidence type="ECO:0000313" key="10">
    <source>
        <dbReference type="Proteomes" id="UP000095256"/>
    </source>
</evidence>
<reference evidence="9 10" key="1">
    <citation type="submission" date="2016-09" db="EMBL/GenBank/DDBJ databases">
        <authorList>
            <person name="Capua I."/>
            <person name="De Benedictis P."/>
            <person name="Joannis T."/>
            <person name="Lombin L.H."/>
            <person name="Cattoli G."/>
        </authorList>
    </citation>
    <scope>NUCLEOTIDE SEQUENCE [LARGE SCALE GENOMIC DNA]</scope>
    <source>
        <strain evidence="9 10">LMG 25899</strain>
    </source>
</reference>
<evidence type="ECO:0000256" key="3">
    <source>
        <dbReference type="ARBA" id="ARBA00023027"/>
    </source>
</evidence>
<evidence type="ECO:0000256" key="7">
    <source>
        <dbReference type="ARBA" id="ARBA00070669"/>
    </source>
</evidence>
<evidence type="ECO:0000256" key="2">
    <source>
        <dbReference type="ARBA" id="ARBA00023002"/>
    </source>
</evidence>
<evidence type="ECO:0000256" key="1">
    <source>
        <dbReference type="ARBA" id="ARBA00008903"/>
    </source>
</evidence>
<keyword evidence="10" id="KW-1185">Reference proteome</keyword>
<dbReference type="PANTHER" id="PTHR13812">
    <property type="entry name" value="KETIMINE REDUCTASE MU-CRYSTALLIN"/>
    <property type="match status" value="1"/>
</dbReference>
<dbReference type="AlphaFoldDB" id="A0A1E5KYY4"/>
<dbReference type="OrthoDB" id="9792005at2"/>
<dbReference type="FunFam" id="3.30.1780.10:FF:000002">
    <property type="entry name" value="Ornithine cyclodeaminase"/>
    <property type="match status" value="1"/>
</dbReference>
<dbReference type="InterPro" id="IPR023401">
    <property type="entry name" value="ODC_N"/>
</dbReference>
<evidence type="ECO:0000256" key="5">
    <source>
        <dbReference type="ARBA" id="ARBA00052703"/>
    </source>
</evidence>
<gene>
    <name evidence="9" type="ORF">BCR26_02190</name>
</gene>
<dbReference type="PIRSF" id="PIRSF001439">
    <property type="entry name" value="CryM"/>
    <property type="match status" value="1"/>
</dbReference>
<dbReference type="GO" id="GO:0016491">
    <property type="term" value="F:oxidoreductase activity"/>
    <property type="evidence" value="ECO:0007669"/>
    <property type="project" value="UniProtKB-KW"/>
</dbReference>
<dbReference type="RefSeq" id="WP_069698055.1">
    <property type="nucleotide sequence ID" value="NZ_JAGGMA010000002.1"/>
</dbReference>
<dbReference type="InterPro" id="IPR036291">
    <property type="entry name" value="NAD(P)-bd_dom_sf"/>
</dbReference>
<dbReference type="InterPro" id="IPR003462">
    <property type="entry name" value="ODC_Mu_crystall"/>
</dbReference>
<dbReference type="NCBIfam" id="NF006379">
    <property type="entry name" value="PRK08618.1"/>
    <property type="match status" value="1"/>
</dbReference>
<dbReference type="GO" id="GO:0019752">
    <property type="term" value="P:carboxylic acid metabolic process"/>
    <property type="evidence" value="ECO:0007669"/>
    <property type="project" value="UniProtKB-ARBA"/>
</dbReference>
<comment type="caution">
    <text evidence="9">The sequence shown here is derived from an EMBL/GenBank/DDBJ whole genome shotgun (WGS) entry which is preliminary data.</text>
</comment>
<organism evidence="9 10">
    <name type="scientific">Enterococcus rivorum</name>
    <dbReference type="NCBI Taxonomy" id="762845"/>
    <lineage>
        <taxon>Bacteria</taxon>
        <taxon>Bacillati</taxon>
        <taxon>Bacillota</taxon>
        <taxon>Bacilli</taxon>
        <taxon>Lactobacillales</taxon>
        <taxon>Enterococcaceae</taxon>
        <taxon>Enterococcus</taxon>
    </lineage>
</organism>
<evidence type="ECO:0000256" key="6">
    <source>
        <dbReference type="ARBA" id="ARBA00067080"/>
    </source>
</evidence>
<keyword evidence="3" id="KW-0520">NAD</keyword>
<dbReference type="FunFam" id="3.40.50.720:FF:000311">
    <property type="entry name" value="Ornithine cyclodeaminase"/>
    <property type="match status" value="1"/>
</dbReference>
<dbReference type="SUPFAM" id="SSF51735">
    <property type="entry name" value="NAD(P)-binding Rossmann-fold domains"/>
    <property type="match status" value="1"/>
</dbReference>
<sequence>MLLLSQTDIVKHFSMNEAIDATKQALKTYSEGQAVVPLRTNVGVASHNGQSLFMPAYVGSDVDAFGMKIVSVYPDNVDKNLPSVPATVIVLNPATGIVDAVMDGTYLTQLRTGAVQGAATELLARKDAEIGALIGTGGQAASQLEAMLTVRNLKEVRVFSRNIEHAETFAKKMAERFDCKIFATKTCQECVENADIITTVTTSNLPTFKAEWIKPGAHINGMGSYTPDMQEMPKEILQKADAIVFDTTDGVLEEAGDFLIPLKEGSINKDNFKGELGQLILGEISGRKSETDITIFKSVGSAVLDVVAGQAIVKKAKALGFGTEIQM</sequence>
<keyword evidence="2" id="KW-0560">Oxidoreductase</keyword>
<comment type="similarity">
    <text evidence="1">Belongs to the ornithine cyclodeaminase/mu-crystallin family.</text>
</comment>
<dbReference type="PANTHER" id="PTHR13812:SF19">
    <property type="entry name" value="KETIMINE REDUCTASE MU-CRYSTALLIN"/>
    <property type="match status" value="1"/>
</dbReference>
<dbReference type="EC" id="1.5.1.49" evidence="6"/>
<dbReference type="STRING" id="762845.BCR26_02190"/>
<comment type="catalytic activity">
    <reaction evidence="4">
        <text>L-proline + NAD(+) = 1-pyrroline-2-carboxylate + NADH + H(+)</text>
        <dbReference type="Rhea" id="RHEA:20321"/>
        <dbReference type="ChEBI" id="CHEBI:15378"/>
        <dbReference type="ChEBI" id="CHEBI:39785"/>
        <dbReference type="ChEBI" id="CHEBI:57540"/>
        <dbReference type="ChEBI" id="CHEBI:57945"/>
        <dbReference type="ChEBI" id="CHEBI:60039"/>
        <dbReference type="EC" id="1.5.1.49"/>
    </reaction>
</comment>
<dbReference type="Pfam" id="PF02423">
    <property type="entry name" value="OCD_Mu_crystall"/>
    <property type="match status" value="1"/>
</dbReference>
<dbReference type="Proteomes" id="UP000095256">
    <property type="component" value="Unassembled WGS sequence"/>
</dbReference>
<evidence type="ECO:0000256" key="8">
    <source>
        <dbReference type="ARBA" id="ARBA00078572"/>
    </source>
</evidence>
<accession>A0A1E5KYY4</accession>
<protein>
    <recommendedName>
        <fullName evidence="7">Delta(1)-pyrroline-2-carboxylate reductase</fullName>
        <ecNumber evidence="6">1.5.1.49</ecNumber>
    </recommendedName>
    <alternativeName>
        <fullName evidence="8">Proline ketimine reductase</fullName>
    </alternativeName>
</protein>
<comment type="catalytic activity">
    <reaction evidence="5">
        <text>L-proline + NADP(+) = 1-pyrroline-2-carboxylate + NADPH + H(+)</text>
        <dbReference type="Rhea" id="RHEA:20317"/>
        <dbReference type="ChEBI" id="CHEBI:15378"/>
        <dbReference type="ChEBI" id="CHEBI:39785"/>
        <dbReference type="ChEBI" id="CHEBI:57783"/>
        <dbReference type="ChEBI" id="CHEBI:58349"/>
        <dbReference type="ChEBI" id="CHEBI:60039"/>
        <dbReference type="EC" id="1.5.1.49"/>
    </reaction>
</comment>
<dbReference type="GO" id="GO:0005737">
    <property type="term" value="C:cytoplasm"/>
    <property type="evidence" value="ECO:0007669"/>
    <property type="project" value="TreeGrafter"/>
</dbReference>
<evidence type="ECO:0000313" key="9">
    <source>
        <dbReference type="EMBL" id="OEH83100.1"/>
    </source>
</evidence>